<protein>
    <submittedName>
        <fullName evidence="2">Uncharacterized protein</fullName>
    </submittedName>
</protein>
<dbReference type="EMBL" id="BAABJR010000005">
    <property type="protein sequence ID" value="GAA5207349.1"/>
    <property type="molecule type" value="Genomic_DNA"/>
</dbReference>
<name>A0ABP9T0W0_9ACTN</name>
<evidence type="ECO:0000256" key="1">
    <source>
        <dbReference type="SAM" id="MobiDB-lite"/>
    </source>
</evidence>
<proteinExistence type="predicted"/>
<dbReference type="Proteomes" id="UP001499878">
    <property type="component" value="Unassembled WGS sequence"/>
</dbReference>
<evidence type="ECO:0000313" key="3">
    <source>
        <dbReference type="Proteomes" id="UP001499878"/>
    </source>
</evidence>
<reference evidence="3" key="1">
    <citation type="journal article" date="2019" name="Int. J. Syst. Evol. Microbiol.">
        <title>The Global Catalogue of Microorganisms (GCM) 10K type strain sequencing project: providing services to taxonomists for standard genome sequencing and annotation.</title>
        <authorList>
            <consortium name="The Broad Institute Genomics Platform"/>
            <consortium name="The Broad Institute Genome Sequencing Center for Infectious Disease"/>
            <person name="Wu L."/>
            <person name="Ma J."/>
        </authorList>
    </citation>
    <scope>NUCLEOTIDE SEQUENCE [LARGE SCALE GENOMIC DNA]</scope>
    <source>
        <strain evidence="3">JCM 18306</strain>
    </source>
</reference>
<accession>A0ABP9T0W0</accession>
<gene>
    <name evidence="2" type="ORF">GCM10023323_22500</name>
</gene>
<organism evidence="2 3">
    <name type="scientific">Streptomyces thinghirensis</name>
    <dbReference type="NCBI Taxonomy" id="551547"/>
    <lineage>
        <taxon>Bacteria</taxon>
        <taxon>Bacillati</taxon>
        <taxon>Actinomycetota</taxon>
        <taxon>Actinomycetes</taxon>
        <taxon>Kitasatosporales</taxon>
        <taxon>Streptomycetaceae</taxon>
        <taxon>Streptomyces</taxon>
    </lineage>
</organism>
<comment type="caution">
    <text evidence="2">The sequence shown here is derived from an EMBL/GenBank/DDBJ whole genome shotgun (WGS) entry which is preliminary data.</text>
</comment>
<dbReference type="SUPFAM" id="SSF53756">
    <property type="entry name" value="UDP-Glycosyltransferase/glycogen phosphorylase"/>
    <property type="match status" value="1"/>
</dbReference>
<sequence length="121" mass="12827">MVHDDPSDLGAALTDALLDRAMPARMGLAARALAESGYTPSHCAAQYLSLVMGQQSCLTARTHALGQNSSYLIVVVPAAVTTCGVVARSRGGLRETAPARLKSRYTPATRRKTRSDSEILL</sequence>
<feature type="region of interest" description="Disordered" evidence="1">
    <location>
        <begin position="97"/>
        <end position="121"/>
    </location>
</feature>
<evidence type="ECO:0000313" key="2">
    <source>
        <dbReference type="EMBL" id="GAA5207349.1"/>
    </source>
</evidence>
<keyword evidence="3" id="KW-1185">Reference proteome</keyword>